<dbReference type="GO" id="GO:0005886">
    <property type="term" value="C:plasma membrane"/>
    <property type="evidence" value="ECO:0007669"/>
    <property type="project" value="TreeGrafter"/>
</dbReference>
<evidence type="ECO:0000259" key="6">
    <source>
        <dbReference type="Pfam" id="PF03168"/>
    </source>
</evidence>
<feature type="domain" description="Late embryogenesis abundant protein LEA-2 subgroup" evidence="6">
    <location>
        <begin position="83"/>
        <end position="176"/>
    </location>
</feature>
<proteinExistence type="predicted"/>
<dbReference type="InterPro" id="IPR044839">
    <property type="entry name" value="NDR1-like"/>
</dbReference>
<organism evidence="7 8">
    <name type="scientific">Protea cynaroides</name>
    <dbReference type="NCBI Taxonomy" id="273540"/>
    <lineage>
        <taxon>Eukaryota</taxon>
        <taxon>Viridiplantae</taxon>
        <taxon>Streptophyta</taxon>
        <taxon>Embryophyta</taxon>
        <taxon>Tracheophyta</taxon>
        <taxon>Spermatophyta</taxon>
        <taxon>Magnoliopsida</taxon>
        <taxon>Proteales</taxon>
        <taxon>Proteaceae</taxon>
        <taxon>Protea</taxon>
    </lineage>
</organism>
<accession>A0A9Q0L252</accession>
<dbReference type="PANTHER" id="PTHR31415">
    <property type="entry name" value="OS05G0367900 PROTEIN"/>
    <property type="match status" value="1"/>
</dbReference>
<evidence type="ECO:0000256" key="4">
    <source>
        <dbReference type="ARBA" id="ARBA00023136"/>
    </source>
</evidence>
<evidence type="ECO:0000313" key="7">
    <source>
        <dbReference type="EMBL" id="KAJ4981098.1"/>
    </source>
</evidence>
<dbReference type="AlphaFoldDB" id="A0A9Q0L252"/>
<feature type="transmembrane region" description="Helical" evidence="5">
    <location>
        <begin position="25"/>
        <end position="47"/>
    </location>
</feature>
<evidence type="ECO:0000256" key="2">
    <source>
        <dbReference type="ARBA" id="ARBA00022692"/>
    </source>
</evidence>
<dbReference type="Proteomes" id="UP001141806">
    <property type="component" value="Unassembled WGS sequence"/>
</dbReference>
<gene>
    <name evidence="7" type="ORF">NE237_031935</name>
</gene>
<evidence type="ECO:0000256" key="3">
    <source>
        <dbReference type="ARBA" id="ARBA00022989"/>
    </source>
</evidence>
<evidence type="ECO:0000256" key="1">
    <source>
        <dbReference type="ARBA" id="ARBA00004167"/>
    </source>
</evidence>
<keyword evidence="8" id="KW-1185">Reference proteome</keyword>
<name>A0A9Q0L252_9MAGN</name>
<dbReference type="GO" id="GO:0098542">
    <property type="term" value="P:defense response to other organism"/>
    <property type="evidence" value="ECO:0007669"/>
    <property type="project" value="InterPro"/>
</dbReference>
<protein>
    <recommendedName>
        <fullName evidence="6">Late embryogenesis abundant protein LEA-2 subgroup domain-containing protein</fullName>
    </recommendedName>
</protein>
<comment type="caution">
    <text evidence="7">The sequence shown here is derived from an EMBL/GenBank/DDBJ whole genome shotgun (WGS) entry which is preliminary data.</text>
</comment>
<dbReference type="PANTHER" id="PTHR31415:SF9">
    <property type="entry name" value="OS05G0367900 PROTEIN"/>
    <property type="match status" value="1"/>
</dbReference>
<keyword evidence="2 5" id="KW-0812">Transmembrane</keyword>
<evidence type="ECO:0000256" key="5">
    <source>
        <dbReference type="SAM" id="Phobius"/>
    </source>
</evidence>
<evidence type="ECO:0000313" key="8">
    <source>
        <dbReference type="Proteomes" id="UP001141806"/>
    </source>
</evidence>
<dbReference type="Pfam" id="PF03168">
    <property type="entry name" value="LEA_2"/>
    <property type="match status" value="1"/>
</dbReference>
<reference evidence="7" key="1">
    <citation type="journal article" date="2023" name="Plant J.">
        <title>The genome of the king protea, Protea cynaroides.</title>
        <authorList>
            <person name="Chang J."/>
            <person name="Duong T.A."/>
            <person name="Schoeman C."/>
            <person name="Ma X."/>
            <person name="Roodt D."/>
            <person name="Barker N."/>
            <person name="Li Z."/>
            <person name="Van de Peer Y."/>
            <person name="Mizrachi E."/>
        </authorList>
    </citation>
    <scope>NUCLEOTIDE SEQUENCE</scope>
    <source>
        <tissue evidence="7">Young leaves</tissue>
    </source>
</reference>
<comment type="subcellular location">
    <subcellularLocation>
        <location evidence="1">Membrane</location>
        <topology evidence="1">Single-pass membrane protein</topology>
    </subcellularLocation>
</comment>
<sequence>MTGEQFTCIHKKHPMSSPNSSRFPLWIFMGIFLFLAGVTALTVWLIYRPHKPHFSVVGASIYNLNTSSPSFISTNMQFTVITHNPNSRVSIYYERLSAYISYHNQAITPAVELPPLFQEQHSTVVVSPILGGDDLSVSPDTTNGLQVDQSYGVVALRLVLLGELRWKAGVFRSRRYVIYVKCEMFVGFKKGCFGQVPLLGSPYCRVDV</sequence>
<dbReference type="OrthoDB" id="746161at2759"/>
<dbReference type="InterPro" id="IPR004864">
    <property type="entry name" value="LEA_2"/>
</dbReference>
<dbReference type="EMBL" id="JAMYWD010000001">
    <property type="protein sequence ID" value="KAJ4981098.1"/>
    <property type="molecule type" value="Genomic_DNA"/>
</dbReference>
<keyword evidence="3 5" id="KW-1133">Transmembrane helix</keyword>
<keyword evidence="4 5" id="KW-0472">Membrane</keyword>
<dbReference type="GO" id="GO:0009506">
    <property type="term" value="C:plasmodesma"/>
    <property type="evidence" value="ECO:0007669"/>
    <property type="project" value="TreeGrafter"/>
</dbReference>